<dbReference type="AlphaFoldDB" id="A0AAF0J921"/>
<keyword evidence="2 7" id="KW-0863">Zinc-finger</keyword>
<evidence type="ECO:0008006" key="14">
    <source>
        <dbReference type="Google" id="ProtNLM"/>
    </source>
</evidence>
<comment type="function">
    <text evidence="5">May be involved in the turnover of nuclear polyadenylated (pA+) RNA.</text>
</comment>
<feature type="coiled-coil region" evidence="8">
    <location>
        <begin position="458"/>
        <end position="485"/>
    </location>
</feature>
<feature type="region of interest" description="Disordered" evidence="9">
    <location>
        <begin position="486"/>
        <end position="509"/>
    </location>
</feature>
<keyword evidence="8" id="KW-0175">Coiled coil</keyword>
<evidence type="ECO:0000256" key="2">
    <source>
        <dbReference type="ARBA" id="ARBA00022771"/>
    </source>
</evidence>
<dbReference type="PANTHER" id="PTHR14398:SF0">
    <property type="entry name" value="ZINC FINGER PROTEIN SWM"/>
    <property type="match status" value="1"/>
</dbReference>
<keyword evidence="3 7" id="KW-0862">Zinc</keyword>
<proteinExistence type="predicted"/>
<dbReference type="Pfam" id="PF01480">
    <property type="entry name" value="PWI"/>
    <property type="match status" value="1"/>
</dbReference>
<dbReference type="SUPFAM" id="SSF54928">
    <property type="entry name" value="RNA-binding domain, RBD"/>
    <property type="match status" value="1"/>
</dbReference>
<dbReference type="Gene3D" id="1.20.1390.10">
    <property type="entry name" value="PWI domain"/>
    <property type="match status" value="1"/>
</dbReference>
<evidence type="ECO:0000256" key="6">
    <source>
        <dbReference type="PROSITE-ProRule" id="PRU00176"/>
    </source>
</evidence>
<keyword evidence="13" id="KW-1185">Reference proteome</keyword>
<feature type="domain" description="RRM" evidence="10">
    <location>
        <begin position="265"/>
        <end position="337"/>
    </location>
</feature>
<feature type="coiled-coil region" evidence="8">
    <location>
        <begin position="379"/>
        <end position="414"/>
    </location>
</feature>
<dbReference type="InterPro" id="IPR045137">
    <property type="entry name" value="RBM26/27"/>
</dbReference>
<dbReference type="GO" id="GO:0005634">
    <property type="term" value="C:nucleus"/>
    <property type="evidence" value="ECO:0007669"/>
    <property type="project" value="TreeGrafter"/>
</dbReference>
<name>A0AAF0J921_9BASI</name>
<keyword evidence="4 6" id="KW-0694">RNA-binding</keyword>
<dbReference type="Gene3D" id="3.30.70.330">
    <property type="match status" value="1"/>
</dbReference>
<evidence type="ECO:0000313" key="12">
    <source>
        <dbReference type="EMBL" id="WFD38232.1"/>
    </source>
</evidence>
<feature type="domain" description="C3H1-type" evidence="11">
    <location>
        <begin position="145"/>
        <end position="173"/>
    </location>
</feature>
<dbReference type="SMART" id="SM00356">
    <property type="entry name" value="ZnF_C3H1"/>
    <property type="match status" value="1"/>
</dbReference>
<accession>A0AAF0J921</accession>
<dbReference type="InterPro" id="IPR002483">
    <property type="entry name" value="PWI_dom"/>
</dbReference>
<evidence type="ECO:0000313" key="13">
    <source>
        <dbReference type="Proteomes" id="UP001217754"/>
    </source>
</evidence>
<dbReference type="Pfam" id="PF00642">
    <property type="entry name" value="zf-CCCH"/>
    <property type="match status" value="1"/>
</dbReference>
<feature type="zinc finger region" description="C3H1-type" evidence="7">
    <location>
        <begin position="145"/>
        <end position="173"/>
    </location>
</feature>
<feature type="compositionally biased region" description="Basic and acidic residues" evidence="9">
    <location>
        <begin position="604"/>
        <end position="619"/>
    </location>
</feature>
<organism evidence="12 13">
    <name type="scientific">Malassezia japonica</name>
    <dbReference type="NCBI Taxonomy" id="223818"/>
    <lineage>
        <taxon>Eukaryota</taxon>
        <taxon>Fungi</taxon>
        <taxon>Dikarya</taxon>
        <taxon>Basidiomycota</taxon>
        <taxon>Ustilaginomycotina</taxon>
        <taxon>Malasseziomycetes</taxon>
        <taxon>Malasseziales</taxon>
        <taxon>Malasseziaceae</taxon>
        <taxon>Malassezia</taxon>
    </lineage>
</organism>
<dbReference type="GO" id="GO:0003723">
    <property type="term" value="F:RNA binding"/>
    <property type="evidence" value="ECO:0007669"/>
    <property type="project" value="UniProtKB-UniRule"/>
</dbReference>
<dbReference type="InterPro" id="IPR012677">
    <property type="entry name" value="Nucleotide-bd_a/b_plait_sf"/>
</dbReference>
<dbReference type="Gene3D" id="4.10.1000.10">
    <property type="entry name" value="Zinc finger, CCCH-type"/>
    <property type="match status" value="1"/>
</dbReference>
<gene>
    <name evidence="12" type="ORF">MJAP1_001181</name>
</gene>
<dbReference type="InterPro" id="IPR000571">
    <property type="entry name" value="Znf_CCCH"/>
</dbReference>
<reference evidence="12" key="1">
    <citation type="submission" date="2023-03" db="EMBL/GenBank/DDBJ databases">
        <title>Mating type loci evolution in Malassezia.</title>
        <authorList>
            <person name="Coelho M.A."/>
        </authorList>
    </citation>
    <scope>NUCLEOTIDE SEQUENCE</scope>
    <source>
        <strain evidence="12">CBS 9431</strain>
    </source>
</reference>
<dbReference type="EMBL" id="CP119959">
    <property type="protein sequence ID" value="WFD38232.1"/>
    <property type="molecule type" value="Genomic_DNA"/>
</dbReference>
<dbReference type="GO" id="GO:0008270">
    <property type="term" value="F:zinc ion binding"/>
    <property type="evidence" value="ECO:0007669"/>
    <property type="project" value="UniProtKB-KW"/>
</dbReference>
<evidence type="ECO:0000256" key="5">
    <source>
        <dbReference type="ARBA" id="ARBA00043866"/>
    </source>
</evidence>
<evidence type="ECO:0000256" key="7">
    <source>
        <dbReference type="PROSITE-ProRule" id="PRU00723"/>
    </source>
</evidence>
<feature type="region of interest" description="Disordered" evidence="9">
    <location>
        <begin position="121"/>
        <end position="144"/>
    </location>
</feature>
<dbReference type="PROSITE" id="PS50102">
    <property type="entry name" value="RRM"/>
    <property type="match status" value="1"/>
</dbReference>
<evidence type="ECO:0000256" key="4">
    <source>
        <dbReference type="ARBA" id="ARBA00022884"/>
    </source>
</evidence>
<dbReference type="Proteomes" id="UP001217754">
    <property type="component" value="Chromosome 2"/>
</dbReference>
<dbReference type="SMART" id="SM00360">
    <property type="entry name" value="RRM"/>
    <property type="match status" value="1"/>
</dbReference>
<dbReference type="InterPro" id="IPR000504">
    <property type="entry name" value="RRM_dom"/>
</dbReference>
<sequence>MLFPQEDTEAVKQWLITELEPLCDADPDVLADYVLALFKYDTSETELLSMMNEQLVDFLEGATEEFVNKAYQTLKSGAYRETRKRDAEDEDAEFEDAELPAKRQAYAFGDQAANENIAEEMPENPEGMPMSDAPQARARKNPRQAVPKGWCRDYHTMGYCSRGSNCKFHHSDDSIVGPVPPGFPMGGALPPPDVPWTPEQMQMAMDQMQQMVASGQLPEGMPMPPMMPPMPPMRGSGRGLRGRGRGRGGRAGFMGHGPAPVRSQDTLVIENIPSEHLDLAHVNDYFKRFGTITNIDVDTPNSKAMVSYATPDEADAAHKNPDVIFGNRFVKVYFQRLEPERPMKPLPSKPNYMTDKGSNVYIAPELRNADAPKPAPTPIDIEKRKLLELRKKKQTLLNMQLSEQKSLLEKLENKDLTPQGRKSIMAMLEKLSTEIKSATEMLKKDMQPTQAMETDAPSDTQKATTEELQAKLASLRQEAASLGLDASGNARGFRGRGRGRGAPSFRGRGGAFNRSLTLDNRTTRVGISQLPSDYDASKLKAYLERFGELQSLDHDQGQLVANYKTRASGEQVFRNGPAIPDVGEVQLSWVEPSPVSVPSQEALEQAHLDADAERENWKR</sequence>
<dbReference type="PROSITE" id="PS50103">
    <property type="entry name" value="ZF_C3H1"/>
    <property type="match status" value="1"/>
</dbReference>
<protein>
    <recommendedName>
        <fullName evidence="14">RNA-binding protein</fullName>
    </recommendedName>
</protein>
<dbReference type="GeneID" id="85224830"/>
<dbReference type="RefSeq" id="XP_060121129.1">
    <property type="nucleotide sequence ID" value="XM_060265146.1"/>
</dbReference>
<dbReference type="PANTHER" id="PTHR14398">
    <property type="entry name" value="RNA RECOGNITION RRM/RNP DOMAIN"/>
    <property type="match status" value="1"/>
</dbReference>
<dbReference type="InterPro" id="IPR036855">
    <property type="entry name" value="Znf_CCCH_sf"/>
</dbReference>
<evidence type="ECO:0000256" key="1">
    <source>
        <dbReference type="ARBA" id="ARBA00022723"/>
    </source>
</evidence>
<evidence type="ECO:0000259" key="10">
    <source>
        <dbReference type="PROSITE" id="PS50102"/>
    </source>
</evidence>
<dbReference type="InterPro" id="IPR035979">
    <property type="entry name" value="RBD_domain_sf"/>
</dbReference>
<dbReference type="CDD" id="cd12257">
    <property type="entry name" value="RRM1_RBM26_like"/>
    <property type="match status" value="1"/>
</dbReference>
<evidence type="ECO:0000256" key="8">
    <source>
        <dbReference type="SAM" id="Coils"/>
    </source>
</evidence>
<evidence type="ECO:0000256" key="3">
    <source>
        <dbReference type="ARBA" id="ARBA00022833"/>
    </source>
</evidence>
<feature type="region of interest" description="Disordered" evidence="9">
    <location>
        <begin position="596"/>
        <end position="619"/>
    </location>
</feature>
<keyword evidence="1 7" id="KW-0479">Metal-binding</keyword>
<evidence type="ECO:0000256" key="9">
    <source>
        <dbReference type="SAM" id="MobiDB-lite"/>
    </source>
</evidence>
<evidence type="ECO:0000259" key="11">
    <source>
        <dbReference type="PROSITE" id="PS50103"/>
    </source>
</evidence>
<dbReference type="SUPFAM" id="SSF90229">
    <property type="entry name" value="CCCH zinc finger"/>
    <property type="match status" value="1"/>
</dbReference>